<dbReference type="EMBL" id="GBRH01273340">
    <property type="protein sequence ID" value="JAD24555.1"/>
    <property type="molecule type" value="Transcribed_RNA"/>
</dbReference>
<organism evidence="1">
    <name type="scientific">Arundo donax</name>
    <name type="common">Giant reed</name>
    <name type="synonym">Donax arundinaceus</name>
    <dbReference type="NCBI Taxonomy" id="35708"/>
    <lineage>
        <taxon>Eukaryota</taxon>
        <taxon>Viridiplantae</taxon>
        <taxon>Streptophyta</taxon>
        <taxon>Embryophyta</taxon>
        <taxon>Tracheophyta</taxon>
        <taxon>Spermatophyta</taxon>
        <taxon>Magnoliopsida</taxon>
        <taxon>Liliopsida</taxon>
        <taxon>Poales</taxon>
        <taxon>Poaceae</taxon>
        <taxon>PACMAD clade</taxon>
        <taxon>Arundinoideae</taxon>
        <taxon>Arundineae</taxon>
        <taxon>Arundo</taxon>
    </lineage>
</organism>
<accession>A0A0A8YGV3</accession>
<proteinExistence type="predicted"/>
<reference evidence="1" key="2">
    <citation type="journal article" date="2015" name="Data Brief">
        <title>Shoot transcriptome of the giant reed, Arundo donax.</title>
        <authorList>
            <person name="Barrero R.A."/>
            <person name="Guerrero F.D."/>
            <person name="Moolhuijzen P."/>
            <person name="Goolsby J.A."/>
            <person name="Tidwell J."/>
            <person name="Bellgard S.E."/>
            <person name="Bellgard M.I."/>
        </authorList>
    </citation>
    <scope>NUCLEOTIDE SEQUENCE</scope>
    <source>
        <tissue evidence="1">Shoot tissue taken approximately 20 cm above the soil surface</tissue>
    </source>
</reference>
<reference evidence="1" key="1">
    <citation type="submission" date="2014-09" db="EMBL/GenBank/DDBJ databases">
        <authorList>
            <person name="Magalhaes I.L.F."/>
            <person name="Oliveira U."/>
            <person name="Santos F.R."/>
            <person name="Vidigal T.H.D.A."/>
            <person name="Brescovit A.D."/>
            <person name="Santos A.J."/>
        </authorList>
    </citation>
    <scope>NUCLEOTIDE SEQUENCE</scope>
    <source>
        <tissue evidence="1">Shoot tissue taken approximately 20 cm above the soil surface</tissue>
    </source>
</reference>
<protein>
    <submittedName>
        <fullName evidence="1">Uncharacterized protein</fullName>
    </submittedName>
</protein>
<name>A0A0A8YGV3_ARUDO</name>
<dbReference type="AlphaFoldDB" id="A0A0A8YGV3"/>
<evidence type="ECO:0000313" key="1">
    <source>
        <dbReference type="EMBL" id="JAD24555.1"/>
    </source>
</evidence>
<sequence>MYNYPFSRLQCNQLFNYFQHFISFQIFPSVTKLCLEVLTNPDHERHVSQCTTAQEHQMPCLNNAIFLRT</sequence>